<feature type="transmembrane region" description="Helical" evidence="1">
    <location>
        <begin position="106"/>
        <end position="130"/>
    </location>
</feature>
<dbReference type="RefSeq" id="WP_144977652.1">
    <property type="nucleotide sequence ID" value="NZ_CP036289.1"/>
</dbReference>
<feature type="transmembrane region" description="Helical" evidence="1">
    <location>
        <begin position="36"/>
        <end position="57"/>
    </location>
</feature>
<keyword evidence="1" id="KW-0812">Transmembrane</keyword>
<evidence type="ECO:0000256" key="1">
    <source>
        <dbReference type="SAM" id="Phobius"/>
    </source>
</evidence>
<keyword evidence="1" id="KW-0472">Membrane</keyword>
<dbReference type="AlphaFoldDB" id="A0A518CFU5"/>
<dbReference type="OrthoDB" id="9959596at2"/>
<evidence type="ECO:0000313" key="2">
    <source>
        <dbReference type="EMBL" id="QDU78096.1"/>
    </source>
</evidence>
<name>A0A518CFU5_9BACT</name>
<evidence type="ECO:0000313" key="3">
    <source>
        <dbReference type="Proteomes" id="UP000318626"/>
    </source>
</evidence>
<keyword evidence="3" id="KW-1185">Reference proteome</keyword>
<reference evidence="3" key="1">
    <citation type="submission" date="2019-02" db="EMBL/GenBank/DDBJ databases">
        <title>Deep-cultivation of Planctomycetes and their phenomic and genomic characterization uncovers novel biology.</title>
        <authorList>
            <person name="Wiegand S."/>
            <person name="Jogler M."/>
            <person name="Boedeker C."/>
            <person name="Pinto D."/>
            <person name="Vollmers J."/>
            <person name="Rivas-Marin E."/>
            <person name="Kohn T."/>
            <person name="Peeters S.H."/>
            <person name="Heuer A."/>
            <person name="Rast P."/>
            <person name="Oberbeckmann S."/>
            <person name="Bunk B."/>
            <person name="Jeske O."/>
            <person name="Meyerdierks A."/>
            <person name="Storesund J.E."/>
            <person name="Kallscheuer N."/>
            <person name="Luecker S."/>
            <person name="Lage O.M."/>
            <person name="Pohl T."/>
            <person name="Merkel B.J."/>
            <person name="Hornburger P."/>
            <person name="Mueller R.-W."/>
            <person name="Bruemmer F."/>
            <person name="Labrenz M."/>
            <person name="Spormann A.M."/>
            <person name="Op den Camp H."/>
            <person name="Overmann J."/>
            <person name="Amann R."/>
            <person name="Jetten M.S.M."/>
            <person name="Mascher T."/>
            <person name="Medema M.H."/>
            <person name="Devos D.P."/>
            <person name="Kaster A.-K."/>
            <person name="Ovreas L."/>
            <person name="Rohde M."/>
            <person name="Galperin M.Y."/>
            <person name="Jogler C."/>
        </authorList>
    </citation>
    <scope>NUCLEOTIDE SEQUENCE [LARGE SCALE GENOMIC DNA]</scope>
    <source>
        <strain evidence="3">Pan97</strain>
    </source>
</reference>
<keyword evidence="1" id="KW-1133">Transmembrane helix</keyword>
<evidence type="ECO:0008006" key="4">
    <source>
        <dbReference type="Google" id="ProtNLM"/>
    </source>
</evidence>
<feature type="transmembrane region" description="Helical" evidence="1">
    <location>
        <begin position="69"/>
        <end position="94"/>
    </location>
</feature>
<protein>
    <recommendedName>
        <fullName evidence="4">Transmembrane protein</fullName>
    </recommendedName>
</protein>
<dbReference type="Proteomes" id="UP000318626">
    <property type="component" value="Chromosome"/>
</dbReference>
<dbReference type="KEGG" id="bvo:Pan97_51760"/>
<organism evidence="2 3">
    <name type="scientific">Bremerella volcania</name>
    <dbReference type="NCBI Taxonomy" id="2527984"/>
    <lineage>
        <taxon>Bacteria</taxon>
        <taxon>Pseudomonadati</taxon>
        <taxon>Planctomycetota</taxon>
        <taxon>Planctomycetia</taxon>
        <taxon>Pirellulales</taxon>
        <taxon>Pirellulaceae</taxon>
        <taxon>Bremerella</taxon>
    </lineage>
</organism>
<accession>A0A518CFU5</accession>
<proteinExistence type="predicted"/>
<sequence length="169" mass="18607">MTDDSPFKSPEIVDQPHDSFDKRSQEIFKLARGLRWLEVLCACYLGGLYASAFAYIAVAESLGKDPSSLSVLTTLTTLFIVYSIVSVISGIVVYLVLARCGYLIRYYWIVAIAGIPLVSIVGVVLAARLIHRELRSHGLKFGWIGPSHKAIVEQLRHDDGSPVDPKTSV</sequence>
<gene>
    <name evidence="2" type="ORF">Pan97_51760</name>
</gene>
<dbReference type="EMBL" id="CP036289">
    <property type="protein sequence ID" value="QDU78096.1"/>
    <property type="molecule type" value="Genomic_DNA"/>
</dbReference>